<dbReference type="InterPro" id="IPR035931">
    <property type="entry name" value="YlxR-like_sf"/>
</dbReference>
<dbReference type="SUPFAM" id="SSF64376">
    <property type="entry name" value="YlxR-like"/>
    <property type="match status" value="1"/>
</dbReference>
<dbReference type="RefSeq" id="WP_116490831.1">
    <property type="nucleotide sequence ID" value="NZ_QDKO01000040.1"/>
</dbReference>
<evidence type="ECO:0000259" key="1">
    <source>
        <dbReference type="Pfam" id="PF04296"/>
    </source>
</evidence>
<dbReference type="AlphaFoldDB" id="A0A2T9J1K4"/>
<gene>
    <name evidence="2" type="ORF">DDF65_20265</name>
</gene>
<feature type="domain" description="YlxR" evidence="1">
    <location>
        <begin position="17"/>
        <end position="92"/>
    </location>
</feature>
<dbReference type="InterPro" id="IPR037465">
    <property type="entry name" value="YlxR"/>
</dbReference>
<dbReference type="Pfam" id="PF04296">
    <property type="entry name" value="YlxR"/>
    <property type="match status" value="1"/>
</dbReference>
<dbReference type="PANTHER" id="PTHR34215">
    <property type="entry name" value="BLL0784 PROTEIN"/>
    <property type="match status" value="1"/>
</dbReference>
<dbReference type="InterPro" id="IPR029064">
    <property type="entry name" value="Ribosomal_eL30-like_sf"/>
</dbReference>
<organism evidence="2 3">
    <name type="scientific">Caulobacter radicis</name>
    <dbReference type="NCBI Taxonomy" id="2172650"/>
    <lineage>
        <taxon>Bacteria</taxon>
        <taxon>Pseudomonadati</taxon>
        <taxon>Pseudomonadota</taxon>
        <taxon>Alphaproteobacteria</taxon>
        <taxon>Caulobacterales</taxon>
        <taxon>Caulobacteraceae</taxon>
        <taxon>Caulobacter</taxon>
    </lineage>
</organism>
<dbReference type="Proteomes" id="UP000244913">
    <property type="component" value="Unassembled WGS sequence"/>
</dbReference>
<evidence type="ECO:0000313" key="3">
    <source>
        <dbReference type="Proteomes" id="UP000244913"/>
    </source>
</evidence>
<comment type="caution">
    <text evidence="2">The sequence shown here is derived from an EMBL/GenBank/DDBJ whole genome shotgun (WGS) entry which is preliminary data.</text>
</comment>
<sequence length="216" mass="23157">MIDQTAPKTHAEASRARKDIVLGEVVDEARLVRFVAGPDGVVIPDVARKLPGRGMWVAADRESIAAAAKKNAFSRSAKAKLTAPADLADQVERLLAKRVLDGLGLARRSGSIISGFEKVLAALASGKTAWLIEAADGADDGRRKVFSAVRKAPNTPRILGMFTSDELGLALGGENVIHTALLAGRGTDRWTLDVERLSGFRPFTPPDWVVRQNEEP</sequence>
<dbReference type="SUPFAM" id="SSF55315">
    <property type="entry name" value="L30e-like"/>
    <property type="match status" value="1"/>
</dbReference>
<keyword evidence="3" id="KW-1185">Reference proteome</keyword>
<dbReference type="CDD" id="cd00279">
    <property type="entry name" value="YlxR"/>
    <property type="match status" value="1"/>
</dbReference>
<accession>A0A2T9JMN2</accession>
<evidence type="ECO:0000313" key="2">
    <source>
        <dbReference type="EMBL" id="PVM73948.1"/>
    </source>
</evidence>
<reference evidence="2 3" key="1">
    <citation type="submission" date="2018-04" db="EMBL/GenBank/DDBJ databases">
        <title>The genome sequence of Caulobacter sp. 736.</title>
        <authorList>
            <person name="Gao J."/>
            <person name="Sun J."/>
        </authorList>
    </citation>
    <scope>NUCLEOTIDE SEQUENCE [LARGE SCALE GENOMIC DNA]</scope>
    <source>
        <strain evidence="2 3">736</strain>
    </source>
</reference>
<accession>A0A2T9J1K4</accession>
<protein>
    <submittedName>
        <fullName evidence="2">RNA-binding protein</fullName>
    </submittedName>
</protein>
<dbReference type="Gene3D" id="3.30.1230.10">
    <property type="entry name" value="YlxR-like"/>
    <property type="match status" value="1"/>
</dbReference>
<name>A0A2T9J1K4_9CAUL</name>
<dbReference type="InterPro" id="IPR007393">
    <property type="entry name" value="YlxR_dom"/>
</dbReference>
<dbReference type="PANTHER" id="PTHR34215:SF1">
    <property type="entry name" value="YLXR DOMAIN-CONTAINING PROTEIN"/>
    <property type="match status" value="1"/>
</dbReference>
<dbReference type="Gene3D" id="3.30.1330.30">
    <property type="match status" value="1"/>
</dbReference>
<dbReference type="EMBL" id="QDKP01000058">
    <property type="protein sequence ID" value="PVM73948.1"/>
    <property type="molecule type" value="Genomic_DNA"/>
</dbReference>
<proteinExistence type="predicted"/>
<dbReference type="NCBIfam" id="NF006622">
    <property type="entry name" value="PRK09190.1"/>
    <property type="match status" value="1"/>
</dbReference>